<keyword evidence="3" id="KW-0150">Chloroplast</keyword>
<evidence type="ECO:0000256" key="8">
    <source>
        <dbReference type="ARBA" id="ARBA00022946"/>
    </source>
</evidence>
<evidence type="ECO:0000256" key="2">
    <source>
        <dbReference type="ARBA" id="ARBA00010794"/>
    </source>
</evidence>
<sequence length="295" mass="31252">MAASALGRRGFEGRRIGPEASGRGRPCAVKVAGSRNPKVVTRRHALPAAAADSMLLGTVQPLDVYVTLCALIGSTAVVKTFDSLAERDLIEKNLSRKLIHTTCGPLFVLSWLFYTQSEYARLLAAVIPFVNGLRLFLIGSGAVTDAAAVKAVSREGDRTELLKGPFYYTCVLTLVTVWFWRRPAGIVALSIMCAGDGLADIVGRRLGRGNALFYNKSKSWAGSGAMLAGSFALSEILLALFASFGLLDPQDAAGAARVLLICVLCSVLESLPVNRALDDNITVPAAALVIGSQLL</sequence>
<evidence type="ECO:0000256" key="9">
    <source>
        <dbReference type="ARBA" id="ARBA00022989"/>
    </source>
</evidence>
<comment type="subcellular location">
    <subcellularLocation>
        <location evidence="1">Plastid</location>
        <location evidence="1">Chloroplast membrane</location>
        <topology evidence="1">Multi-pass membrane protein</topology>
    </subcellularLocation>
</comment>
<evidence type="ECO:0000256" key="10">
    <source>
        <dbReference type="ARBA" id="ARBA00023136"/>
    </source>
</evidence>
<dbReference type="AlphaFoldDB" id="A0AAX4P6S3"/>
<evidence type="ECO:0000256" key="11">
    <source>
        <dbReference type="ARBA" id="ARBA00024015"/>
    </source>
</evidence>
<dbReference type="GO" id="GO:0009507">
    <property type="term" value="C:chloroplast"/>
    <property type="evidence" value="ECO:0007669"/>
    <property type="project" value="UniProtKB-SubCell"/>
</dbReference>
<dbReference type="EMBL" id="CP151504">
    <property type="protein sequence ID" value="WZN61781.1"/>
    <property type="molecule type" value="Genomic_DNA"/>
</dbReference>
<feature type="region of interest" description="Disordered" evidence="14">
    <location>
        <begin position="1"/>
        <end position="27"/>
    </location>
</feature>
<keyword evidence="6" id="KW-0812">Transmembrane</keyword>
<dbReference type="GO" id="GO:0016020">
    <property type="term" value="C:membrane"/>
    <property type="evidence" value="ECO:0007669"/>
    <property type="project" value="UniProtKB-SubCell"/>
</dbReference>
<name>A0AAX4P6S3_9CHLO</name>
<gene>
    <name evidence="15" type="ORF">HKI87_04g33160</name>
</gene>
<evidence type="ECO:0000313" key="15">
    <source>
        <dbReference type="EMBL" id="WZN61781.1"/>
    </source>
</evidence>
<accession>A0AAX4P6S3</accession>
<keyword evidence="8" id="KW-0809">Transit peptide</keyword>
<evidence type="ECO:0000313" key="16">
    <source>
        <dbReference type="Proteomes" id="UP001472866"/>
    </source>
</evidence>
<organism evidence="15 16">
    <name type="scientific">Chloropicon roscoffensis</name>
    <dbReference type="NCBI Taxonomy" id="1461544"/>
    <lineage>
        <taxon>Eukaryota</taxon>
        <taxon>Viridiplantae</taxon>
        <taxon>Chlorophyta</taxon>
        <taxon>Chloropicophyceae</taxon>
        <taxon>Chloropicales</taxon>
        <taxon>Chloropicaceae</taxon>
        <taxon>Chloropicon</taxon>
    </lineage>
</organism>
<evidence type="ECO:0000256" key="6">
    <source>
        <dbReference type="ARBA" id="ARBA00022692"/>
    </source>
</evidence>
<dbReference type="PANTHER" id="PTHR32523:SF8">
    <property type="entry name" value="DOLICHOL KINASE"/>
    <property type="match status" value="1"/>
</dbReference>
<keyword evidence="10" id="KW-0472">Membrane</keyword>
<keyword evidence="16" id="KW-1185">Reference proteome</keyword>
<comment type="pathway">
    <text evidence="11">Cofactor biosynthesis; tocopherol biosynthesis.</text>
</comment>
<evidence type="ECO:0000256" key="4">
    <source>
        <dbReference type="ARBA" id="ARBA00022640"/>
    </source>
</evidence>
<dbReference type="EC" id="2.7.1.182" evidence="12"/>
<reference evidence="15 16" key="1">
    <citation type="submission" date="2024-03" db="EMBL/GenBank/DDBJ databases">
        <title>Complete genome sequence of the green alga Chloropicon roscoffensis RCC1871.</title>
        <authorList>
            <person name="Lemieux C."/>
            <person name="Pombert J.-F."/>
            <person name="Otis C."/>
            <person name="Turmel M."/>
        </authorList>
    </citation>
    <scope>NUCLEOTIDE SEQUENCE [LARGE SCALE GENOMIC DNA]</scope>
    <source>
        <strain evidence="15 16">RCC1871</strain>
    </source>
</reference>
<evidence type="ECO:0000256" key="7">
    <source>
        <dbReference type="ARBA" id="ARBA00022777"/>
    </source>
</evidence>
<evidence type="ECO:0000256" key="3">
    <source>
        <dbReference type="ARBA" id="ARBA00022528"/>
    </source>
</evidence>
<comment type="similarity">
    <text evidence="2">Belongs to the polyprenol kinase family.</text>
</comment>
<evidence type="ECO:0000256" key="13">
    <source>
        <dbReference type="ARBA" id="ARBA00048889"/>
    </source>
</evidence>
<keyword evidence="7 15" id="KW-0418">Kinase</keyword>
<comment type="catalytic activity">
    <reaction evidence="13">
        <text>phytol + CTP = phytyl phosphate + CDP + H(+)</text>
        <dbReference type="Rhea" id="RHEA:38055"/>
        <dbReference type="ChEBI" id="CHEBI:15378"/>
        <dbReference type="ChEBI" id="CHEBI:17327"/>
        <dbReference type="ChEBI" id="CHEBI:37563"/>
        <dbReference type="ChEBI" id="CHEBI:58069"/>
        <dbReference type="ChEBI" id="CHEBI:75483"/>
        <dbReference type="EC" id="2.7.1.182"/>
    </reaction>
</comment>
<evidence type="ECO:0000256" key="12">
    <source>
        <dbReference type="ARBA" id="ARBA00039024"/>
    </source>
</evidence>
<keyword evidence="5" id="KW-0808">Transferase</keyword>
<protein>
    <recommendedName>
        <fullName evidence="12">phytol kinase</fullName>
        <ecNumber evidence="12">2.7.1.182</ecNumber>
    </recommendedName>
</protein>
<dbReference type="GO" id="GO:0010276">
    <property type="term" value="F:phytol kinase activity"/>
    <property type="evidence" value="ECO:0007669"/>
    <property type="project" value="UniProtKB-EC"/>
</dbReference>
<keyword evidence="9" id="KW-1133">Transmembrane helix</keyword>
<proteinExistence type="inferred from homology"/>
<evidence type="ECO:0000256" key="5">
    <source>
        <dbReference type="ARBA" id="ARBA00022679"/>
    </source>
</evidence>
<evidence type="ECO:0000256" key="1">
    <source>
        <dbReference type="ARBA" id="ARBA00004508"/>
    </source>
</evidence>
<dbReference type="PANTHER" id="PTHR32523">
    <property type="entry name" value="PHYTOL KINASE 1, CHLOROPLASTIC"/>
    <property type="match status" value="1"/>
</dbReference>
<dbReference type="Proteomes" id="UP001472866">
    <property type="component" value="Chromosome 04"/>
</dbReference>
<keyword evidence="4" id="KW-0934">Plastid</keyword>
<dbReference type="InterPro" id="IPR039606">
    <property type="entry name" value="Phytol/farnesol_kinase"/>
</dbReference>
<evidence type="ECO:0000256" key="14">
    <source>
        <dbReference type="SAM" id="MobiDB-lite"/>
    </source>
</evidence>